<protein>
    <submittedName>
        <fullName evidence="1">DUF488 family protein</fullName>
    </submittedName>
</protein>
<organism evidence="1 2">
    <name type="scientific">Cyclobacterium plantarum</name>
    <dbReference type="NCBI Taxonomy" id="2716263"/>
    <lineage>
        <taxon>Bacteria</taxon>
        <taxon>Pseudomonadati</taxon>
        <taxon>Bacteroidota</taxon>
        <taxon>Cytophagia</taxon>
        <taxon>Cytophagales</taxon>
        <taxon>Cyclobacteriaceae</taxon>
        <taxon>Cyclobacterium</taxon>
    </lineage>
</organism>
<dbReference type="PANTHER" id="PTHR39337:SF1">
    <property type="entry name" value="BLR5642 PROTEIN"/>
    <property type="match status" value="1"/>
</dbReference>
<gene>
    <name evidence="1" type="ORF">G9Q97_17320</name>
</gene>
<comment type="caution">
    <text evidence="1">The sequence shown here is derived from an EMBL/GenBank/DDBJ whole genome shotgun (WGS) entry which is preliminary data.</text>
</comment>
<evidence type="ECO:0000313" key="2">
    <source>
        <dbReference type="Proteomes" id="UP000649799"/>
    </source>
</evidence>
<sequence length="298" mass="34869">MYYRRKLLLGILEEFGGALSHTKLQKILLLVTRKQHEKSFDFVPFKYGSFSFQANQDLSTLSKKEIIINKTKARGSDWIINSEEPFFTTLKKEDKAAIKQTKEEIAHLNQKELVKYTYIKYPYFAIKSQIVDDLLTDKEREQVHAQKRSFDDPAFFTIGYEGISLETYLNKLIINDVKLLCDVRKNPLSMKYGFSKKQLKGACESVGIEYQHIPQLGIDSEKRADLKTMNDYNKLFDDYERTTLVENSVQLDELFKLAEKYRRIAITCFEKEPCMCHRSRVADALKKLPTWDIDQKNL</sequence>
<evidence type="ECO:0000313" key="1">
    <source>
        <dbReference type="EMBL" id="NHE58572.1"/>
    </source>
</evidence>
<dbReference type="Pfam" id="PF04343">
    <property type="entry name" value="DUF488"/>
    <property type="match status" value="1"/>
</dbReference>
<proteinExistence type="predicted"/>
<dbReference type="PANTHER" id="PTHR39337">
    <property type="entry name" value="BLR5642 PROTEIN"/>
    <property type="match status" value="1"/>
</dbReference>
<accession>A0ABX0HAA8</accession>
<name>A0ABX0HAA8_9BACT</name>
<dbReference type="InterPro" id="IPR007438">
    <property type="entry name" value="DUF488"/>
</dbReference>
<reference evidence="1 2" key="1">
    <citation type="submission" date="2020-03" db="EMBL/GenBank/DDBJ databases">
        <title>Cyclobacterium plantarum sp. nov., a marine bacterium isolated from a coastal-marine wetland.</title>
        <authorList>
            <person name="Sanchez-Porro C."/>
            <person name="Ventosa A."/>
            <person name="Amoozegar M."/>
        </authorList>
    </citation>
    <scope>NUCLEOTIDE SEQUENCE [LARGE SCALE GENOMIC DNA]</scope>
    <source>
        <strain evidence="1 2">GBPx2</strain>
    </source>
</reference>
<keyword evidence="2" id="KW-1185">Reference proteome</keyword>
<dbReference type="Proteomes" id="UP000649799">
    <property type="component" value="Unassembled WGS sequence"/>
</dbReference>
<dbReference type="EMBL" id="JAANYN010000007">
    <property type="protein sequence ID" value="NHE58572.1"/>
    <property type="molecule type" value="Genomic_DNA"/>
</dbReference>